<feature type="domain" description="HNH" evidence="1">
    <location>
        <begin position="59"/>
        <end position="105"/>
    </location>
</feature>
<dbReference type="Gene3D" id="1.10.30.50">
    <property type="match status" value="1"/>
</dbReference>
<dbReference type="GO" id="GO:0008270">
    <property type="term" value="F:zinc ion binding"/>
    <property type="evidence" value="ECO:0007669"/>
    <property type="project" value="InterPro"/>
</dbReference>
<dbReference type="Pfam" id="PF01844">
    <property type="entry name" value="HNH"/>
    <property type="match status" value="1"/>
</dbReference>
<dbReference type="GO" id="GO:0004519">
    <property type="term" value="F:endonuclease activity"/>
    <property type="evidence" value="ECO:0007669"/>
    <property type="project" value="InterPro"/>
</dbReference>
<dbReference type="NCBIfam" id="TIGR02646">
    <property type="entry name" value="retron system putative HNH endonuclease"/>
    <property type="match status" value="1"/>
</dbReference>
<organism evidence="2">
    <name type="scientific">termite gut metagenome</name>
    <dbReference type="NCBI Taxonomy" id="433724"/>
    <lineage>
        <taxon>unclassified sequences</taxon>
        <taxon>metagenomes</taxon>
        <taxon>organismal metagenomes</taxon>
    </lineage>
</organism>
<sequence>MIKLTKLKEPDILVNNKTQWTSDLMSYVNSGQKIPKRIKDKYNQVEVKSTLKKETHSKCMYCESYISVVAPEHIEHYKPKDQYPILTFEWNNLGLACPWCNIKKRDNFDENCSVINPYIDDPDNHFVFLGTMVCHKAGDDRAQLTELLLELNRPELMESRKARIDAIRPLIDQFIKETNPTLKSILKKNIDTEMSNDKPYAMCVRAIVKSMQI</sequence>
<accession>A0A5J4SAI9</accession>
<dbReference type="EMBL" id="SNRY01000285">
    <property type="protein sequence ID" value="KAA6343144.1"/>
    <property type="molecule type" value="Genomic_DNA"/>
</dbReference>
<evidence type="ECO:0000313" key="2">
    <source>
        <dbReference type="EMBL" id="KAA6343144.1"/>
    </source>
</evidence>
<protein>
    <recommendedName>
        <fullName evidence="1">HNH domain-containing protein</fullName>
    </recommendedName>
</protein>
<name>A0A5J4SAI9_9ZZZZ</name>
<gene>
    <name evidence="2" type="ORF">EZS27_009149</name>
</gene>
<dbReference type="GO" id="GO:0003676">
    <property type="term" value="F:nucleic acid binding"/>
    <property type="evidence" value="ECO:0007669"/>
    <property type="project" value="InterPro"/>
</dbReference>
<dbReference type="AlphaFoldDB" id="A0A5J4SAI9"/>
<comment type="caution">
    <text evidence="2">The sequence shown here is derived from an EMBL/GenBank/DDBJ whole genome shotgun (WGS) entry which is preliminary data.</text>
</comment>
<dbReference type="InterPro" id="IPR002711">
    <property type="entry name" value="HNH"/>
</dbReference>
<dbReference type="InterPro" id="IPR013467">
    <property type="entry name" value="HNH78-like"/>
</dbReference>
<proteinExistence type="predicted"/>
<evidence type="ECO:0000259" key="1">
    <source>
        <dbReference type="Pfam" id="PF01844"/>
    </source>
</evidence>
<reference evidence="2" key="1">
    <citation type="submission" date="2019-03" db="EMBL/GenBank/DDBJ databases">
        <title>Single cell metagenomics reveals metabolic interactions within the superorganism composed of flagellate Streblomastix strix and complex community of Bacteroidetes bacteria on its surface.</title>
        <authorList>
            <person name="Treitli S.C."/>
            <person name="Kolisko M."/>
            <person name="Husnik F."/>
            <person name="Keeling P."/>
            <person name="Hampl V."/>
        </authorList>
    </citation>
    <scope>NUCLEOTIDE SEQUENCE</scope>
    <source>
        <strain evidence="2">STM</strain>
    </source>
</reference>